<dbReference type="Gene3D" id="1.10.10.60">
    <property type="entry name" value="Homeodomain-like"/>
    <property type="match status" value="1"/>
</dbReference>
<protein>
    <submittedName>
        <fullName evidence="4">TetR/AcrR family transcriptional regulator</fullName>
    </submittedName>
</protein>
<dbReference type="PANTHER" id="PTHR30328:SF54">
    <property type="entry name" value="HTH-TYPE TRANSCRIPTIONAL REPRESSOR SCO4008"/>
    <property type="match status" value="1"/>
</dbReference>
<dbReference type="Proteomes" id="UP001589619">
    <property type="component" value="Unassembled WGS sequence"/>
</dbReference>
<comment type="caution">
    <text evidence="4">The sequence shown here is derived from an EMBL/GenBank/DDBJ whole genome shotgun (WGS) entry which is preliminary data.</text>
</comment>
<dbReference type="RefSeq" id="WP_344906459.1">
    <property type="nucleotide sequence ID" value="NZ_BAAAYO010000005.1"/>
</dbReference>
<dbReference type="InterPro" id="IPR036271">
    <property type="entry name" value="Tet_transcr_reg_TetR-rel_C_sf"/>
</dbReference>
<reference evidence="4 5" key="1">
    <citation type="submission" date="2024-09" db="EMBL/GenBank/DDBJ databases">
        <authorList>
            <person name="Sun Q."/>
            <person name="Mori K."/>
        </authorList>
    </citation>
    <scope>NUCLEOTIDE SEQUENCE [LARGE SCALE GENOMIC DNA]</scope>
    <source>
        <strain evidence="4 5">JCM 12520</strain>
    </source>
</reference>
<accession>A0ABV5VST6</accession>
<dbReference type="EMBL" id="JBHMAG010000006">
    <property type="protein sequence ID" value="MFB9751354.1"/>
    <property type="molecule type" value="Genomic_DNA"/>
</dbReference>
<dbReference type="Gene3D" id="1.10.357.10">
    <property type="entry name" value="Tetracycline Repressor, domain 2"/>
    <property type="match status" value="1"/>
</dbReference>
<feature type="DNA-binding region" description="H-T-H motif" evidence="2">
    <location>
        <begin position="33"/>
        <end position="52"/>
    </location>
</feature>
<evidence type="ECO:0000259" key="3">
    <source>
        <dbReference type="PROSITE" id="PS50977"/>
    </source>
</evidence>
<name>A0ABV5VST6_9BACL</name>
<dbReference type="InterPro" id="IPR009057">
    <property type="entry name" value="Homeodomain-like_sf"/>
</dbReference>
<sequence>MLKRFEALKPEKKDRIINAALMEFATKDYDTASTNAIVTEAEIGKGMLFHYFGSKKELYLFLYQHVVRLATEEVFAELDLSQGDLLIRWRHLTFLKLEMTKKHPMIFEFAAIANKEEAADVKQDIALINQQILVEYGEEKLFHGLDLTLFKEELDAQKAIHIIIWSIDGFVAAEKKRMEKPFFQEQSEIENMLIRMDDYISILRRALYKEAFH</sequence>
<evidence type="ECO:0000256" key="2">
    <source>
        <dbReference type="PROSITE-ProRule" id="PRU00335"/>
    </source>
</evidence>
<dbReference type="InterPro" id="IPR001647">
    <property type="entry name" value="HTH_TetR"/>
</dbReference>
<evidence type="ECO:0000313" key="5">
    <source>
        <dbReference type="Proteomes" id="UP001589619"/>
    </source>
</evidence>
<keyword evidence="5" id="KW-1185">Reference proteome</keyword>
<keyword evidence="1 2" id="KW-0238">DNA-binding</keyword>
<evidence type="ECO:0000256" key="1">
    <source>
        <dbReference type="ARBA" id="ARBA00023125"/>
    </source>
</evidence>
<evidence type="ECO:0000313" key="4">
    <source>
        <dbReference type="EMBL" id="MFB9751354.1"/>
    </source>
</evidence>
<dbReference type="PRINTS" id="PR00455">
    <property type="entry name" value="HTHTETR"/>
</dbReference>
<organism evidence="4 5">
    <name type="scientific">Paenibacillus hodogayensis</name>
    <dbReference type="NCBI Taxonomy" id="279208"/>
    <lineage>
        <taxon>Bacteria</taxon>
        <taxon>Bacillati</taxon>
        <taxon>Bacillota</taxon>
        <taxon>Bacilli</taxon>
        <taxon>Bacillales</taxon>
        <taxon>Paenibacillaceae</taxon>
        <taxon>Paenibacillus</taxon>
    </lineage>
</organism>
<gene>
    <name evidence="4" type="ORF">ACFFNY_07225</name>
</gene>
<dbReference type="InterPro" id="IPR050109">
    <property type="entry name" value="HTH-type_TetR-like_transc_reg"/>
</dbReference>
<dbReference type="PROSITE" id="PS50977">
    <property type="entry name" value="HTH_TETR_2"/>
    <property type="match status" value="1"/>
</dbReference>
<dbReference type="PANTHER" id="PTHR30328">
    <property type="entry name" value="TRANSCRIPTIONAL REPRESSOR"/>
    <property type="match status" value="1"/>
</dbReference>
<feature type="domain" description="HTH tetR-type" evidence="3">
    <location>
        <begin position="10"/>
        <end position="70"/>
    </location>
</feature>
<dbReference type="Pfam" id="PF00440">
    <property type="entry name" value="TetR_N"/>
    <property type="match status" value="1"/>
</dbReference>
<dbReference type="SUPFAM" id="SSF48498">
    <property type="entry name" value="Tetracyclin repressor-like, C-terminal domain"/>
    <property type="match status" value="1"/>
</dbReference>
<dbReference type="SUPFAM" id="SSF46689">
    <property type="entry name" value="Homeodomain-like"/>
    <property type="match status" value="1"/>
</dbReference>
<proteinExistence type="predicted"/>